<sequence>MFSKVVVAFFLALLAISAESRPVRRGGSCRARSSSAIPTATKLGVVVATSQIEVAHPSSSVVSSSTAAPVKASSSASSAAAAVKISSVASAAPTTTSKAAVKTTKASSVAQAAPTSAAKGLLGNLFPVNSFSKSWTTSPSSNQALALSDAAFRPQNVLRTVPHTYTKAPDGKDAMKAHYPQGSYTFGNYPQGGFSFYAPGPSNVDLTTAKEATFGYSVFFPEGFAFNLGGKLPGLYGGNSEEQAIGCSGGSRSTACFSARLMWRENGAGEFYTYLPPYTIPAFSANNKVCNVAPKSDCNPEYGASVGRGAFKFATGAWTTISERVKLNDVGQANGELELFVNGQSVINVGGLILRDSAAGRIRGMQMQTFFGGSKPQFKSPKDQDLFFSDFSVAITKTL</sequence>
<dbReference type="InterPro" id="IPR048958">
    <property type="entry name" value="Polysacc_lyase_14"/>
</dbReference>
<dbReference type="AlphaFoldDB" id="A0A8H4QGW2"/>
<dbReference type="Pfam" id="PF21294">
    <property type="entry name" value="Polysacc_lyase_14"/>
    <property type="match status" value="1"/>
</dbReference>
<organism evidence="3 4">
    <name type="scientific">Agrocybe pediades</name>
    <dbReference type="NCBI Taxonomy" id="84607"/>
    <lineage>
        <taxon>Eukaryota</taxon>
        <taxon>Fungi</taxon>
        <taxon>Dikarya</taxon>
        <taxon>Basidiomycota</taxon>
        <taxon>Agaricomycotina</taxon>
        <taxon>Agaricomycetes</taxon>
        <taxon>Agaricomycetidae</taxon>
        <taxon>Agaricales</taxon>
        <taxon>Agaricineae</taxon>
        <taxon>Strophariaceae</taxon>
        <taxon>Agrocybe</taxon>
    </lineage>
</organism>
<evidence type="ECO:0000313" key="3">
    <source>
        <dbReference type="EMBL" id="KAF4610734.1"/>
    </source>
</evidence>
<evidence type="ECO:0000256" key="1">
    <source>
        <dbReference type="SAM" id="SignalP"/>
    </source>
</evidence>
<dbReference type="EMBL" id="JAACJL010000058">
    <property type="protein sequence ID" value="KAF4610734.1"/>
    <property type="molecule type" value="Genomic_DNA"/>
</dbReference>
<name>A0A8H4QGW2_9AGAR</name>
<protein>
    <recommendedName>
        <fullName evidence="2">Polysaccharide lyase 14 domain-containing protein</fullName>
    </recommendedName>
</protein>
<dbReference type="PANTHER" id="PTHR40124">
    <property type="match status" value="1"/>
</dbReference>
<dbReference type="Proteomes" id="UP000521872">
    <property type="component" value="Unassembled WGS sequence"/>
</dbReference>
<comment type="caution">
    <text evidence="3">The sequence shown here is derived from an EMBL/GenBank/DDBJ whole genome shotgun (WGS) entry which is preliminary data.</text>
</comment>
<feature type="domain" description="Polysaccharide lyase 14" evidence="2">
    <location>
        <begin position="170"/>
        <end position="391"/>
    </location>
</feature>
<keyword evidence="4" id="KW-1185">Reference proteome</keyword>
<gene>
    <name evidence="3" type="ORF">D9613_006650</name>
</gene>
<reference evidence="3 4" key="1">
    <citation type="submission" date="2019-12" db="EMBL/GenBank/DDBJ databases">
        <authorList>
            <person name="Floudas D."/>
            <person name="Bentzer J."/>
            <person name="Ahren D."/>
            <person name="Johansson T."/>
            <person name="Persson P."/>
            <person name="Tunlid A."/>
        </authorList>
    </citation>
    <scope>NUCLEOTIDE SEQUENCE [LARGE SCALE GENOMIC DNA]</scope>
    <source>
        <strain evidence="3 4">CBS 102.39</strain>
    </source>
</reference>
<proteinExistence type="predicted"/>
<accession>A0A8H4QGW2</accession>
<evidence type="ECO:0000313" key="4">
    <source>
        <dbReference type="Proteomes" id="UP000521872"/>
    </source>
</evidence>
<evidence type="ECO:0000259" key="2">
    <source>
        <dbReference type="Pfam" id="PF21294"/>
    </source>
</evidence>
<keyword evidence="1" id="KW-0732">Signal</keyword>
<feature type="signal peptide" evidence="1">
    <location>
        <begin position="1"/>
        <end position="20"/>
    </location>
</feature>
<dbReference type="PANTHER" id="PTHR40124:SF1">
    <property type="entry name" value="DISAGGREGATASE RELATED REPEAT PROTEIN"/>
    <property type="match status" value="1"/>
</dbReference>
<dbReference type="Gene3D" id="2.60.120.200">
    <property type="match status" value="1"/>
</dbReference>
<feature type="chain" id="PRO_5034634171" description="Polysaccharide lyase 14 domain-containing protein" evidence="1">
    <location>
        <begin position="21"/>
        <end position="399"/>
    </location>
</feature>